<dbReference type="RefSeq" id="WP_258421574.1">
    <property type="nucleotide sequence ID" value="NZ_JANSUY010000001.1"/>
</dbReference>
<evidence type="ECO:0000313" key="2">
    <source>
        <dbReference type="EMBL" id="MCR9013679.1"/>
    </source>
</evidence>
<dbReference type="AlphaFoldDB" id="A0A9X2P5Z1"/>
<feature type="signal peptide" evidence="1">
    <location>
        <begin position="1"/>
        <end position="22"/>
    </location>
</feature>
<comment type="caution">
    <text evidence="2">The sequence shown here is derived from an EMBL/GenBank/DDBJ whole genome shotgun (WGS) entry which is preliminary data.</text>
</comment>
<evidence type="ECO:0000313" key="3">
    <source>
        <dbReference type="Proteomes" id="UP001142175"/>
    </source>
</evidence>
<sequence>MKTRFIIPAMFAIGLATAPLMANPTIATDANSGMVMSQEQEKVKVDPANLPAPVKEAIEKDEALKALKISEAWQVSGENVPNHFVIKFDNGGEELVKKYTALGEVIED</sequence>
<evidence type="ECO:0008006" key="4">
    <source>
        <dbReference type="Google" id="ProtNLM"/>
    </source>
</evidence>
<name>A0A9X2P5Z1_9BACT</name>
<reference evidence="2" key="1">
    <citation type="submission" date="2022-08" db="EMBL/GenBank/DDBJ databases">
        <authorList>
            <person name="Zhang D."/>
        </authorList>
    </citation>
    <scope>NUCLEOTIDE SEQUENCE</scope>
    <source>
        <strain evidence="2">XJ19-11</strain>
    </source>
</reference>
<accession>A0A9X2P5Z1</accession>
<evidence type="ECO:0000256" key="1">
    <source>
        <dbReference type="SAM" id="SignalP"/>
    </source>
</evidence>
<dbReference type="EMBL" id="JANSUY010000001">
    <property type="protein sequence ID" value="MCR9013679.1"/>
    <property type="molecule type" value="Genomic_DNA"/>
</dbReference>
<dbReference type="Proteomes" id="UP001142175">
    <property type="component" value="Unassembled WGS sequence"/>
</dbReference>
<gene>
    <name evidence="2" type="ORF">NU887_01465</name>
</gene>
<keyword evidence="3" id="KW-1185">Reference proteome</keyword>
<proteinExistence type="predicted"/>
<feature type="chain" id="PRO_5040740014" description="PepSY domain-containing protein" evidence="1">
    <location>
        <begin position="23"/>
        <end position="108"/>
    </location>
</feature>
<keyword evidence="1" id="KW-0732">Signal</keyword>
<organism evidence="2 3">
    <name type="scientific">Aquiflexum gelatinilyticum</name>
    <dbReference type="NCBI Taxonomy" id="2961943"/>
    <lineage>
        <taxon>Bacteria</taxon>
        <taxon>Pseudomonadati</taxon>
        <taxon>Bacteroidota</taxon>
        <taxon>Cytophagia</taxon>
        <taxon>Cytophagales</taxon>
        <taxon>Cyclobacteriaceae</taxon>
        <taxon>Aquiflexum</taxon>
    </lineage>
</organism>
<protein>
    <recommendedName>
        <fullName evidence="4">PepSY domain-containing protein</fullName>
    </recommendedName>
</protein>